<comment type="caution">
    <text evidence="9">The sequence shown here is derived from an EMBL/GenBank/DDBJ whole genome shotgun (WGS) entry which is preliminary data.</text>
</comment>
<evidence type="ECO:0000256" key="4">
    <source>
        <dbReference type="ARBA" id="ARBA00022806"/>
    </source>
</evidence>
<evidence type="ECO:0000259" key="8">
    <source>
        <dbReference type="PROSITE" id="PS51194"/>
    </source>
</evidence>
<accession>A0A9D4PAW5</accession>
<protein>
    <recommendedName>
        <fullName evidence="1">RNA helicase</fullName>
        <ecNumber evidence="1">3.6.4.13</ecNumber>
    </recommendedName>
</protein>
<dbReference type="InterPro" id="IPR027417">
    <property type="entry name" value="P-loop_NTPase"/>
</dbReference>
<dbReference type="GO" id="GO:0003724">
    <property type="term" value="F:RNA helicase activity"/>
    <property type="evidence" value="ECO:0007669"/>
    <property type="project" value="UniProtKB-EC"/>
</dbReference>
<evidence type="ECO:0000313" key="9">
    <source>
        <dbReference type="EMBL" id="KAH7934842.1"/>
    </source>
</evidence>
<evidence type="ECO:0000256" key="2">
    <source>
        <dbReference type="ARBA" id="ARBA00022741"/>
    </source>
</evidence>
<dbReference type="Pfam" id="PF00270">
    <property type="entry name" value="DEAD"/>
    <property type="match status" value="1"/>
</dbReference>
<reference evidence="9" key="1">
    <citation type="journal article" date="2020" name="Cell">
        <title>Large-Scale Comparative Analyses of Tick Genomes Elucidate Their Genetic Diversity and Vector Capacities.</title>
        <authorList>
            <consortium name="Tick Genome and Microbiome Consortium (TIGMIC)"/>
            <person name="Jia N."/>
            <person name="Wang J."/>
            <person name="Shi W."/>
            <person name="Du L."/>
            <person name="Sun Y."/>
            <person name="Zhan W."/>
            <person name="Jiang J.F."/>
            <person name="Wang Q."/>
            <person name="Zhang B."/>
            <person name="Ji P."/>
            <person name="Bell-Sakyi L."/>
            <person name="Cui X.M."/>
            <person name="Yuan T.T."/>
            <person name="Jiang B.G."/>
            <person name="Yang W.F."/>
            <person name="Lam T.T."/>
            <person name="Chang Q.C."/>
            <person name="Ding S.J."/>
            <person name="Wang X.J."/>
            <person name="Zhu J.G."/>
            <person name="Ruan X.D."/>
            <person name="Zhao L."/>
            <person name="Wei J.T."/>
            <person name="Ye R.Z."/>
            <person name="Que T.C."/>
            <person name="Du C.H."/>
            <person name="Zhou Y.H."/>
            <person name="Cheng J.X."/>
            <person name="Dai P.F."/>
            <person name="Guo W.B."/>
            <person name="Han X.H."/>
            <person name="Huang E.J."/>
            <person name="Li L.F."/>
            <person name="Wei W."/>
            <person name="Gao Y.C."/>
            <person name="Liu J.Z."/>
            <person name="Shao H.Z."/>
            <person name="Wang X."/>
            <person name="Wang C.C."/>
            <person name="Yang T.C."/>
            <person name="Huo Q.B."/>
            <person name="Li W."/>
            <person name="Chen H.Y."/>
            <person name="Chen S.E."/>
            <person name="Zhou L.G."/>
            <person name="Ni X.B."/>
            <person name="Tian J.H."/>
            <person name="Sheng Y."/>
            <person name="Liu T."/>
            <person name="Pan Y.S."/>
            <person name="Xia L.Y."/>
            <person name="Li J."/>
            <person name="Zhao F."/>
            <person name="Cao W.C."/>
        </authorList>
    </citation>
    <scope>NUCLEOTIDE SEQUENCE</scope>
    <source>
        <strain evidence="9">Rsan-2018</strain>
    </source>
</reference>
<dbReference type="InterPro" id="IPR011545">
    <property type="entry name" value="DEAD/DEAH_box_helicase_dom"/>
</dbReference>
<dbReference type="SMART" id="SM00490">
    <property type="entry name" value="HELICc"/>
    <property type="match status" value="1"/>
</dbReference>
<dbReference type="PROSITE" id="PS51194">
    <property type="entry name" value="HELICASE_CTER"/>
    <property type="match status" value="1"/>
</dbReference>
<feature type="domain" description="Helicase ATP-binding" evidence="7">
    <location>
        <begin position="161"/>
        <end position="343"/>
    </location>
</feature>
<keyword evidence="5 6" id="KW-0067">ATP-binding</keyword>
<reference evidence="9" key="2">
    <citation type="submission" date="2021-09" db="EMBL/GenBank/DDBJ databases">
        <authorList>
            <person name="Jia N."/>
            <person name="Wang J."/>
            <person name="Shi W."/>
            <person name="Du L."/>
            <person name="Sun Y."/>
            <person name="Zhan W."/>
            <person name="Jiang J."/>
            <person name="Wang Q."/>
            <person name="Zhang B."/>
            <person name="Ji P."/>
            <person name="Sakyi L.B."/>
            <person name="Cui X."/>
            <person name="Yuan T."/>
            <person name="Jiang B."/>
            <person name="Yang W."/>
            <person name="Lam T.T.-Y."/>
            <person name="Chang Q."/>
            <person name="Ding S."/>
            <person name="Wang X."/>
            <person name="Zhu J."/>
            <person name="Ruan X."/>
            <person name="Zhao L."/>
            <person name="Wei J."/>
            <person name="Que T."/>
            <person name="Du C."/>
            <person name="Cheng J."/>
            <person name="Dai P."/>
            <person name="Han X."/>
            <person name="Huang E."/>
            <person name="Gao Y."/>
            <person name="Liu J."/>
            <person name="Shao H."/>
            <person name="Ye R."/>
            <person name="Li L."/>
            <person name="Wei W."/>
            <person name="Wang X."/>
            <person name="Wang C."/>
            <person name="Huo Q."/>
            <person name="Li W."/>
            <person name="Guo W."/>
            <person name="Chen H."/>
            <person name="Chen S."/>
            <person name="Zhou L."/>
            <person name="Zhou L."/>
            <person name="Ni X."/>
            <person name="Tian J."/>
            <person name="Zhou Y."/>
            <person name="Sheng Y."/>
            <person name="Liu T."/>
            <person name="Pan Y."/>
            <person name="Xia L."/>
            <person name="Li J."/>
            <person name="Zhao F."/>
            <person name="Cao W."/>
        </authorList>
    </citation>
    <scope>NUCLEOTIDE SEQUENCE</scope>
    <source>
        <strain evidence="9">Rsan-2018</strain>
        <tissue evidence="9">Larvae</tissue>
    </source>
</reference>
<comment type="similarity">
    <text evidence="6">Belongs to the DEAD box helicase family.</text>
</comment>
<evidence type="ECO:0000313" key="10">
    <source>
        <dbReference type="Proteomes" id="UP000821837"/>
    </source>
</evidence>
<evidence type="ECO:0000259" key="7">
    <source>
        <dbReference type="PROSITE" id="PS51192"/>
    </source>
</evidence>
<keyword evidence="4 6" id="KW-0347">Helicase</keyword>
<keyword evidence="2 6" id="KW-0547">Nucleotide-binding</keyword>
<dbReference type="OrthoDB" id="10398840at2759"/>
<dbReference type="InterPro" id="IPR001650">
    <property type="entry name" value="Helicase_C-like"/>
</dbReference>
<keyword evidence="3 6" id="KW-0378">Hydrolase</keyword>
<dbReference type="Pfam" id="PF00271">
    <property type="entry name" value="Helicase_C"/>
    <property type="match status" value="1"/>
</dbReference>
<sequence length="520" mass="58143">MAFNFGQANGPFAVALRPVVGGVNGPNEGPPPPNMAFTYASVYLPPPAKGDGFATYYRRTYRLPTTSQNSQVGRNLRPPNWTMVRLPRSRESSYSEHFRTAQRPQEEVEAYRRANGVTVEGRCVPKPILHLDESGFSESLTNVIEARNSGSSPTALQAHCWPVALRGRDVVAVDCTASKGKLLAYLVPAIVHAQRQPVLQHPPAVMRGGGPIVLVLTATREVAQQVDVAARELCGTSRTRSICLVSGDRKEQQLEQLKQGADMLIATPGRLVAFMEDCKVNLSHCTCLVIDEADRMLTMGFCKQLRIISDNIRPDRQTFVMLQSQTCDTDQLVDEMTTDPVIVTVGAATQEDQSRGAEHIVLVCKEAEKEDKLFALLNDTMNDESDRAIVFVERKQTVEDLVSSMRRRCWPAVGIHGKKTEHEQKWSLDALRLGKASILVATDVAARNINMDNVRYVISYDYPSNHGEYPRRLKHATARKYTFLEPNDYAHAREMIRFFRQTKQTIPPQLRNLAIKTSRK</sequence>
<name>A0A9D4PAW5_RHISA</name>
<dbReference type="PROSITE" id="PS51192">
    <property type="entry name" value="HELICASE_ATP_BIND_1"/>
    <property type="match status" value="1"/>
</dbReference>
<dbReference type="PROSITE" id="PS00039">
    <property type="entry name" value="DEAD_ATP_HELICASE"/>
    <property type="match status" value="1"/>
</dbReference>
<evidence type="ECO:0000256" key="5">
    <source>
        <dbReference type="ARBA" id="ARBA00022840"/>
    </source>
</evidence>
<gene>
    <name evidence="9" type="ORF">HPB52_001026</name>
</gene>
<dbReference type="EC" id="3.6.4.13" evidence="1"/>
<dbReference type="SMART" id="SM00487">
    <property type="entry name" value="DEXDc"/>
    <property type="match status" value="1"/>
</dbReference>
<proteinExistence type="inferred from homology"/>
<dbReference type="CDD" id="cd18787">
    <property type="entry name" value="SF2_C_DEAD"/>
    <property type="match status" value="1"/>
</dbReference>
<dbReference type="VEuPathDB" id="VectorBase:RSAN_031014"/>
<dbReference type="SUPFAM" id="SSF52540">
    <property type="entry name" value="P-loop containing nucleoside triphosphate hydrolases"/>
    <property type="match status" value="1"/>
</dbReference>
<feature type="domain" description="Helicase C-terminal" evidence="8">
    <location>
        <begin position="372"/>
        <end position="514"/>
    </location>
</feature>
<dbReference type="InterPro" id="IPR000629">
    <property type="entry name" value="RNA-helicase_DEAD-box_CS"/>
</dbReference>
<dbReference type="EMBL" id="JABSTV010001255">
    <property type="protein sequence ID" value="KAH7934842.1"/>
    <property type="molecule type" value="Genomic_DNA"/>
</dbReference>
<dbReference type="InterPro" id="IPR014001">
    <property type="entry name" value="Helicase_ATP-bd"/>
</dbReference>
<evidence type="ECO:0000256" key="1">
    <source>
        <dbReference type="ARBA" id="ARBA00012552"/>
    </source>
</evidence>
<evidence type="ECO:0000256" key="3">
    <source>
        <dbReference type="ARBA" id="ARBA00022801"/>
    </source>
</evidence>
<dbReference type="GO" id="GO:0003676">
    <property type="term" value="F:nucleic acid binding"/>
    <property type="evidence" value="ECO:0007669"/>
    <property type="project" value="InterPro"/>
</dbReference>
<dbReference type="PANTHER" id="PTHR47958">
    <property type="entry name" value="ATP-DEPENDENT RNA HELICASE DBP3"/>
    <property type="match status" value="1"/>
</dbReference>
<organism evidence="9 10">
    <name type="scientific">Rhipicephalus sanguineus</name>
    <name type="common">Brown dog tick</name>
    <name type="synonym">Ixodes sanguineus</name>
    <dbReference type="NCBI Taxonomy" id="34632"/>
    <lineage>
        <taxon>Eukaryota</taxon>
        <taxon>Metazoa</taxon>
        <taxon>Ecdysozoa</taxon>
        <taxon>Arthropoda</taxon>
        <taxon>Chelicerata</taxon>
        <taxon>Arachnida</taxon>
        <taxon>Acari</taxon>
        <taxon>Parasitiformes</taxon>
        <taxon>Ixodida</taxon>
        <taxon>Ixodoidea</taxon>
        <taxon>Ixodidae</taxon>
        <taxon>Rhipicephalinae</taxon>
        <taxon>Rhipicephalus</taxon>
        <taxon>Rhipicephalus</taxon>
    </lineage>
</organism>
<keyword evidence="10" id="KW-1185">Reference proteome</keyword>
<dbReference type="Gene3D" id="3.40.50.300">
    <property type="entry name" value="P-loop containing nucleotide triphosphate hydrolases"/>
    <property type="match status" value="2"/>
</dbReference>
<evidence type="ECO:0000256" key="6">
    <source>
        <dbReference type="RuleBase" id="RU000492"/>
    </source>
</evidence>
<dbReference type="GO" id="GO:0005524">
    <property type="term" value="F:ATP binding"/>
    <property type="evidence" value="ECO:0007669"/>
    <property type="project" value="UniProtKB-KW"/>
</dbReference>
<dbReference type="GO" id="GO:0016787">
    <property type="term" value="F:hydrolase activity"/>
    <property type="evidence" value="ECO:0007669"/>
    <property type="project" value="UniProtKB-KW"/>
</dbReference>
<dbReference type="AlphaFoldDB" id="A0A9D4PAW5"/>
<dbReference type="Proteomes" id="UP000821837">
    <property type="component" value="Unassembled WGS sequence"/>
</dbReference>